<name>A0AAP8QH24_BRELA</name>
<organism evidence="1 2">
    <name type="scientific">Brevibacillus laterosporus</name>
    <name type="common">Bacillus laterosporus</name>
    <dbReference type="NCBI Taxonomy" id="1465"/>
    <lineage>
        <taxon>Bacteria</taxon>
        <taxon>Bacillati</taxon>
        <taxon>Bacillota</taxon>
        <taxon>Bacilli</taxon>
        <taxon>Bacillales</taxon>
        <taxon>Paenibacillaceae</taxon>
        <taxon>Brevibacillus</taxon>
    </lineage>
</organism>
<gene>
    <name evidence="1" type="ORF">C4A77_04515</name>
</gene>
<dbReference type="EMBL" id="PRKQ01000003">
    <property type="protein sequence ID" value="PPB10893.1"/>
    <property type="molecule type" value="Genomic_DNA"/>
</dbReference>
<dbReference type="AlphaFoldDB" id="A0AAP8QH24"/>
<evidence type="ECO:0000313" key="1">
    <source>
        <dbReference type="EMBL" id="PPB10893.1"/>
    </source>
</evidence>
<reference evidence="1 2" key="1">
    <citation type="submission" date="2018-02" db="EMBL/GenBank/DDBJ databases">
        <title>Comparative analysis of genomes of three Brevibacillus laterosporus strains producers of potent antimicrobials isolated from silage.</title>
        <authorList>
            <person name="Kojic M."/>
            <person name="Miljkovic M."/>
            <person name="Studholme D."/>
            <person name="Filipic B."/>
        </authorList>
    </citation>
    <scope>NUCLEOTIDE SEQUENCE [LARGE SCALE GENOMIC DNA]</scope>
    <source>
        <strain evidence="1 2">BGSP11</strain>
    </source>
</reference>
<comment type="caution">
    <text evidence="1">The sequence shown here is derived from an EMBL/GenBank/DDBJ whole genome shotgun (WGS) entry which is preliminary data.</text>
</comment>
<sequence>MEEKATELSFAEFYKRLKQALSNFYKRISEFFKRLWKVFYKSVPITRHLVAEIEIKRGVQRRLYFRKKRSQAKRKARRKWG</sequence>
<proteinExistence type="predicted"/>
<evidence type="ECO:0000313" key="2">
    <source>
        <dbReference type="Proteomes" id="UP000239759"/>
    </source>
</evidence>
<accession>A0AAP8QH24</accession>
<protein>
    <submittedName>
        <fullName evidence="1">Uncharacterized protein</fullName>
    </submittedName>
</protein>
<dbReference type="Proteomes" id="UP000239759">
    <property type="component" value="Unassembled WGS sequence"/>
</dbReference>